<evidence type="ECO:0000256" key="3">
    <source>
        <dbReference type="ARBA" id="ARBA00023002"/>
    </source>
</evidence>
<dbReference type="PANTHER" id="PTHR10543">
    <property type="entry name" value="BETA-CAROTENE DIOXYGENASE"/>
    <property type="match status" value="1"/>
</dbReference>
<gene>
    <name evidence="6" type="ORF">ACFOYY_08420</name>
</gene>
<reference evidence="7" key="1">
    <citation type="journal article" date="2019" name="Int. J. Syst. Evol. Microbiol.">
        <title>The Global Catalogue of Microorganisms (GCM) 10K type strain sequencing project: providing services to taxonomists for standard genome sequencing and annotation.</title>
        <authorList>
            <consortium name="The Broad Institute Genomics Platform"/>
            <consortium name="The Broad Institute Genome Sequencing Center for Infectious Disease"/>
            <person name="Wu L."/>
            <person name="Ma J."/>
        </authorList>
    </citation>
    <scope>NUCLEOTIDE SEQUENCE [LARGE SCALE GENOMIC DNA]</scope>
    <source>
        <strain evidence="7">TBRC 7912</strain>
    </source>
</reference>
<keyword evidence="4 5" id="KW-0408">Iron</keyword>
<keyword evidence="2 5" id="KW-0479">Metal-binding</keyword>
<evidence type="ECO:0000313" key="6">
    <source>
        <dbReference type="EMBL" id="MFC3980139.1"/>
    </source>
</evidence>
<dbReference type="EMBL" id="JBHSBC010000008">
    <property type="protein sequence ID" value="MFC3980139.1"/>
    <property type="molecule type" value="Genomic_DNA"/>
</dbReference>
<dbReference type="Proteomes" id="UP001595698">
    <property type="component" value="Unassembled WGS sequence"/>
</dbReference>
<dbReference type="Pfam" id="PF03055">
    <property type="entry name" value="RPE65"/>
    <property type="match status" value="1"/>
</dbReference>
<evidence type="ECO:0000256" key="5">
    <source>
        <dbReference type="RuleBase" id="RU364048"/>
    </source>
</evidence>
<organism evidence="6 7">
    <name type="scientific">Streptosporangium jomthongense</name>
    <dbReference type="NCBI Taxonomy" id="1193683"/>
    <lineage>
        <taxon>Bacteria</taxon>
        <taxon>Bacillati</taxon>
        <taxon>Actinomycetota</taxon>
        <taxon>Actinomycetes</taxon>
        <taxon>Streptosporangiales</taxon>
        <taxon>Streptosporangiaceae</taxon>
        <taxon>Streptosporangium</taxon>
    </lineage>
</organism>
<dbReference type="RefSeq" id="WP_386189081.1">
    <property type="nucleotide sequence ID" value="NZ_JBHSBC010000008.1"/>
</dbReference>
<accession>A0ABV8EVU1</accession>
<sequence>MAAPARASGPAPTWVPSPLRLPVEGALPEGLDGCFLQAFPHPLGDGRTLLSGVGLRGGEAFRHRARTTVPPASPFGPVPALAPAVRPANPGGRVPGSLSLARPVRDPATGRWHAVASYPGLGHAEHLVADSGGAVRHARPFALDGAPLMSAAALTGHHVVVFDPPVLHDRAAALAGTRPPYSWRPGARARVGLLPREGAPEPRWFEIGPCHVSRAVNAYEEDGKVVVDAVRHPRAYDGAPGPQGSPRLWRWTLDPVTGAVGERELAPGAETALADERATGRAHRHVFGSRDPREGAALVRYDLRTGGLREHRLGAGKRAGDPVFVPRGPAEGDGWLLVFVRDDARREGGLLVLDALDLAAGPYAVVHVPCPPPAYGRAAWLPA</sequence>
<evidence type="ECO:0000256" key="2">
    <source>
        <dbReference type="ARBA" id="ARBA00022723"/>
    </source>
</evidence>
<proteinExistence type="inferred from homology"/>
<dbReference type="InterPro" id="IPR004294">
    <property type="entry name" value="Carotenoid_Oase"/>
</dbReference>
<evidence type="ECO:0000313" key="7">
    <source>
        <dbReference type="Proteomes" id="UP001595698"/>
    </source>
</evidence>
<comment type="similarity">
    <text evidence="1 5">Belongs to the carotenoid oxygenase family.</text>
</comment>
<comment type="caution">
    <text evidence="6">The sequence shown here is derived from an EMBL/GenBank/DDBJ whole genome shotgun (WGS) entry which is preliminary data.</text>
</comment>
<evidence type="ECO:0000256" key="1">
    <source>
        <dbReference type="ARBA" id="ARBA00006787"/>
    </source>
</evidence>
<protein>
    <recommendedName>
        <fullName evidence="5">Dioxygenase</fullName>
        <ecNumber evidence="5">1.13.11.-</ecNumber>
    </recommendedName>
</protein>
<dbReference type="PANTHER" id="PTHR10543:SF89">
    <property type="entry name" value="CAROTENOID 9,10(9',10')-CLEAVAGE DIOXYGENASE 1"/>
    <property type="match status" value="1"/>
</dbReference>
<evidence type="ECO:0000256" key="4">
    <source>
        <dbReference type="ARBA" id="ARBA00023004"/>
    </source>
</evidence>
<keyword evidence="3 5" id="KW-0560">Oxidoreductase</keyword>
<keyword evidence="5" id="KW-0223">Dioxygenase</keyword>
<keyword evidence="7" id="KW-1185">Reference proteome</keyword>
<dbReference type="EC" id="1.13.11.-" evidence="5"/>
<name>A0ABV8EVU1_9ACTN</name>
<comment type="cofactor">
    <cofactor evidence="5">
        <name>Fe(2+)</name>
        <dbReference type="ChEBI" id="CHEBI:29033"/>
    </cofactor>
    <text evidence="5">Binds 1 Fe(2+) ion per subunit.</text>
</comment>